<protein>
    <submittedName>
        <fullName evidence="2">Uncharacterized protein</fullName>
    </submittedName>
</protein>
<organism evidence="2 3">
    <name type="scientific">Trichoderma guizhouense</name>
    <dbReference type="NCBI Taxonomy" id="1491466"/>
    <lineage>
        <taxon>Eukaryota</taxon>
        <taxon>Fungi</taxon>
        <taxon>Dikarya</taxon>
        <taxon>Ascomycota</taxon>
        <taxon>Pezizomycotina</taxon>
        <taxon>Sordariomycetes</taxon>
        <taxon>Hypocreomycetidae</taxon>
        <taxon>Hypocreales</taxon>
        <taxon>Hypocreaceae</taxon>
        <taxon>Trichoderma</taxon>
    </lineage>
</organism>
<feature type="compositionally biased region" description="Polar residues" evidence="1">
    <location>
        <begin position="58"/>
        <end position="74"/>
    </location>
</feature>
<comment type="caution">
    <text evidence="2">The sequence shown here is derived from an EMBL/GenBank/DDBJ whole genome shotgun (WGS) entry which is preliminary data.</text>
</comment>
<gene>
    <name evidence="2" type="ORF">A0O28_0071190</name>
</gene>
<evidence type="ECO:0000313" key="3">
    <source>
        <dbReference type="Proteomes" id="UP000191004"/>
    </source>
</evidence>
<feature type="compositionally biased region" description="Polar residues" evidence="1">
    <location>
        <begin position="1"/>
        <end position="17"/>
    </location>
</feature>
<dbReference type="AlphaFoldDB" id="A0A1T3D176"/>
<reference evidence="2 3" key="1">
    <citation type="submission" date="2016-04" db="EMBL/GenBank/DDBJ databases">
        <title>Multiple horizontal gene transfer events from other fungi enriched the ability of the initially mycotrophic fungus Trichoderma (Ascomycota) to feed on dead plant biomass.</title>
        <authorList>
            <person name="Atanasova L."/>
            <person name="Chenthamara K."/>
            <person name="Zhang J."/>
            <person name="Grujic M."/>
            <person name="Henrissat B."/>
            <person name="Kuo A."/>
            <person name="Aertz A."/>
            <person name="Salamov A."/>
            <person name="Lipzen A."/>
            <person name="Labutti K."/>
            <person name="Barry K."/>
            <person name="Miao Y."/>
            <person name="Rahimi M.J."/>
            <person name="Shen Q."/>
            <person name="Grigoriev I.V."/>
            <person name="Kubicek C.P."/>
            <person name="Druzhinina I.S."/>
        </authorList>
    </citation>
    <scope>NUCLEOTIDE SEQUENCE [LARGE SCALE GENOMIC DNA]</scope>
    <source>
        <strain evidence="2 3">NJAU 4742</strain>
    </source>
</reference>
<evidence type="ECO:0000313" key="2">
    <source>
        <dbReference type="EMBL" id="OPB46995.1"/>
    </source>
</evidence>
<dbReference type="Proteomes" id="UP000191004">
    <property type="component" value="Unassembled WGS sequence"/>
</dbReference>
<dbReference type="OrthoDB" id="4897020at2759"/>
<feature type="region of interest" description="Disordered" evidence="1">
    <location>
        <begin position="1"/>
        <end position="125"/>
    </location>
</feature>
<proteinExistence type="predicted"/>
<name>A0A1T3D176_9HYPO</name>
<dbReference type="EMBL" id="LVVK01000002">
    <property type="protein sequence ID" value="OPB46995.1"/>
    <property type="molecule type" value="Genomic_DNA"/>
</dbReference>
<sequence>MHQQNILNKTEAATPNSGKKRALLPEDEAFDNDDSKKRRYAHHDMRVTGRCGSKVRFGTTQPALTASESEQPQRGRTRWREGSEPPNWNCKEFHGRQTMTASYDDSLGAERNPFHDSETQGTASA</sequence>
<keyword evidence="3" id="KW-1185">Reference proteome</keyword>
<evidence type="ECO:0000256" key="1">
    <source>
        <dbReference type="SAM" id="MobiDB-lite"/>
    </source>
</evidence>
<accession>A0A1T3D176</accession>